<evidence type="ECO:0000313" key="3">
    <source>
        <dbReference type="Proteomes" id="UP000736672"/>
    </source>
</evidence>
<proteinExistence type="predicted"/>
<evidence type="ECO:0000313" key="2">
    <source>
        <dbReference type="EMBL" id="KAH7265976.1"/>
    </source>
</evidence>
<feature type="compositionally biased region" description="Acidic residues" evidence="1">
    <location>
        <begin position="1022"/>
        <end position="1034"/>
    </location>
</feature>
<gene>
    <name evidence="2" type="ORF">B0J15DRAFT_523495</name>
</gene>
<reference evidence="2" key="1">
    <citation type="journal article" date="2021" name="Nat. Commun.">
        <title>Genetic determinants of endophytism in the Arabidopsis root mycobiome.</title>
        <authorList>
            <person name="Mesny F."/>
            <person name="Miyauchi S."/>
            <person name="Thiergart T."/>
            <person name="Pickel B."/>
            <person name="Atanasova L."/>
            <person name="Karlsson M."/>
            <person name="Huettel B."/>
            <person name="Barry K.W."/>
            <person name="Haridas S."/>
            <person name="Chen C."/>
            <person name="Bauer D."/>
            <person name="Andreopoulos W."/>
            <person name="Pangilinan J."/>
            <person name="LaButti K."/>
            <person name="Riley R."/>
            <person name="Lipzen A."/>
            <person name="Clum A."/>
            <person name="Drula E."/>
            <person name="Henrissat B."/>
            <person name="Kohler A."/>
            <person name="Grigoriev I.V."/>
            <person name="Martin F.M."/>
            <person name="Hacquard S."/>
        </authorList>
    </citation>
    <scope>NUCLEOTIDE SEQUENCE</scope>
    <source>
        <strain evidence="2">FSSC 5 MPI-SDFR-AT-0091</strain>
    </source>
</reference>
<accession>A0A9P9KP21</accession>
<name>A0A9P9KP21_FUSSL</name>
<organism evidence="2 3">
    <name type="scientific">Fusarium solani</name>
    <name type="common">Filamentous fungus</name>
    <dbReference type="NCBI Taxonomy" id="169388"/>
    <lineage>
        <taxon>Eukaryota</taxon>
        <taxon>Fungi</taxon>
        <taxon>Dikarya</taxon>
        <taxon>Ascomycota</taxon>
        <taxon>Pezizomycotina</taxon>
        <taxon>Sordariomycetes</taxon>
        <taxon>Hypocreomycetidae</taxon>
        <taxon>Hypocreales</taxon>
        <taxon>Nectriaceae</taxon>
        <taxon>Fusarium</taxon>
        <taxon>Fusarium solani species complex</taxon>
    </lineage>
</organism>
<feature type="region of interest" description="Disordered" evidence="1">
    <location>
        <begin position="1009"/>
        <end position="1034"/>
    </location>
</feature>
<comment type="caution">
    <text evidence="2">The sequence shown here is derived from an EMBL/GenBank/DDBJ whole genome shotgun (WGS) entry which is preliminary data.</text>
</comment>
<dbReference type="EMBL" id="JAGTJS010000006">
    <property type="protein sequence ID" value="KAH7265976.1"/>
    <property type="molecule type" value="Genomic_DNA"/>
</dbReference>
<evidence type="ECO:0008006" key="4">
    <source>
        <dbReference type="Google" id="ProtNLM"/>
    </source>
</evidence>
<dbReference type="AlphaFoldDB" id="A0A9P9KP21"/>
<dbReference type="OrthoDB" id="1577640at2759"/>
<dbReference type="Proteomes" id="UP000736672">
    <property type="component" value="Unassembled WGS sequence"/>
</dbReference>
<keyword evidence="3" id="KW-1185">Reference proteome</keyword>
<sequence length="1034" mass="115539">MAEALGIASGVAGIVSLGITICSGLDTFFSAIKDRDDDLKRATELLSLLRRYIELIRPSASTLSSRHAQATDLVALALRSCEGELRALKELVDNLNKVDGASDVARKWDKSKSVITYPFQRKKLTQIQDQLLKATGALGTVIQALILHVGLGVGDDIEAFRSAVQDNHLVTTAFLTRLESKVERIEGSAQQTEARLTAISTGVEEQKALASSSQTVIKDASLMVSGKLDAIAEGLGSQSQTVGTAQQKDIPRYLRNSMIETKCIQETAMAICPCQGQKGRAGRQPLTTYRFWGGLAISYQATSKGDHQPGCCFYKRSTKTTITYTGLRFLLSKVLSFSLHRDYQCGGPLTTYSLRTYNVRETSQAFDVLNRSSPFRNGSREVDLTRVAQEDIKKLQIAYTSGKASPFDVDKYGCNAAHLCIQRYGGFMGTPGDARTADASEGLKMMLLFLQQVGVNIYAGTNFESSTIQYIFRQRIYMTLAPVYDVLANCDSQFDLEQDHESALIFGILFMHLLQERPDIMEGLGYRDIFLAVAKRDEARLKELSQNTRFVEYVRQTDLFGQNIVHSCLGWEPGLRLLLEKEATHHLVNQPDGSGSTPLTDALSDSGFVCQEPYGLDLCSSCSCSATVKLLLETDCSIGLNLILDPFRFRPSTKAKIAVLEHCAQRRERLQKLALHHLPELELQDLGVSLNDLPDMTAPAIWDRLQSLHQSGVVKVLHNGLDPLKENELSGRVQQGIFHLLNHPKEAEAAFNLGFKGIDTPNGDGVTPVLRSNRLPPPMRDNGLAYVDWLIQKGARLETCVNSLGISAAHVLARCCGEWVRDEFSKSKRTAQSRLPCPCATEELSLPLHHLVVALLRDVKAAYFRYADAIAKAVYLVDLLSRVTSDLDVAYLVKSIIHVLTIEALRIRHLRWCHRFEVAEATEKTVQRAKEVEEWDEMLDEDQALIEMLGELTEEFEQKFSNRNLSIKDFLRLHWRPRMRQVLRQVRRERKAVDESYRKELREIGVVLDDESEQDVYSGSDDTSEWDDDSEDDD</sequence>
<protein>
    <recommendedName>
        <fullName evidence="4">Fungal N-terminal domain-containing protein</fullName>
    </recommendedName>
</protein>
<evidence type="ECO:0000256" key="1">
    <source>
        <dbReference type="SAM" id="MobiDB-lite"/>
    </source>
</evidence>